<evidence type="ECO:0000256" key="3">
    <source>
        <dbReference type="ARBA" id="ARBA00038374"/>
    </source>
</evidence>
<dbReference type="EMBL" id="LCBL01000002">
    <property type="protein sequence ID" value="KKS09275.1"/>
    <property type="molecule type" value="Genomic_DNA"/>
</dbReference>
<keyword evidence="2" id="KW-0378">Hydrolase</keyword>
<dbReference type="Proteomes" id="UP000033869">
    <property type="component" value="Unassembled WGS sequence"/>
</dbReference>
<dbReference type="InterPro" id="IPR001539">
    <property type="entry name" value="Peptidase_U32"/>
</dbReference>
<evidence type="ECO:0000313" key="6">
    <source>
        <dbReference type="Proteomes" id="UP000033869"/>
    </source>
</evidence>
<dbReference type="PATRIC" id="fig|1618344.3.peg.385"/>
<dbReference type="GO" id="GO:0008233">
    <property type="term" value="F:peptidase activity"/>
    <property type="evidence" value="ECO:0007669"/>
    <property type="project" value="UniProtKB-KW"/>
</dbReference>
<evidence type="ECO:0000313" key="5">
    <source>
        <dbReference type="EMBL" id="KKS09275.1"/>
    </source>
</evidence>
<proteinExistence type="inferred from homology"/>
<dbReference type="PANTHER" id="PTHR30217:SF6">
    <property type="entry name" value="TRNA HYDROXYLATION PROTEIN P"/>
    <property type="match status" value="1"/>
</dbReference>
<dbReference type="AlphaFoldDB" id="A0A0G0W8G7"/>
<gene>
    <name evidence="5" type="ORF">UU65_C0002G0053</name>
</gene>
<sequence length="411" mass="47205">MEYNYSDMKTELILPAGDLYKAKIAFLYGADACYGGLAKYSLRKAEVDFDFDTLKEAIRYAHSFGKKFFVTFNIFAHNYNLEKIEEDIKKVAEFKPDAIIASDPGIIQFVRENSDIPVHLSTQANTTNWQSVKFWQDLGIKRIVLARELALKEIQEIHNKVPDVELEVFVHGAMCISYSGRCLLSAVMTGREANQGDCAQPCRWLYKGQIEEKMRPGDFFPVREDENGTYIFNSKDLRLIEHLPELIKAGVTGFKVEGRNKSEYYVAVIARAYKKALEAFKAGKFLDCLEELRAETETINYRDYTTGFLFGEAKKGEVYPDRVQIRTHNFLGVIEEYDNGFAKIPIRNQFKISDEIEIITPNKIFKEKVGAILDRNKQVVEVANPGAKEHIAYVKLSREYPKYAMVRKRLK</sequence>
<comment type="caution">
    <text evidence="5">The sequence shown here is derived from an EMBL/GenBank/DDBJ whole genome shotgun (WGS) entry which is preliminary data.</text>
</comment>
<comment type="similarity">
    <text evidence="3">Belongs to the peptidase U32 family.</text>
</comment>
<evidence type="ECO:0000256" key="1">
    <source>
        <dbReference type="ARBA" id="ARBA00022670"/>
    </source>
</evidence>
<dbReference type="PANTHER" id="PTHR30217">
    <property type="entry name" value="PEPTIDASE U32 FAMILY"/>
    <property type="match status" value="1"/>
</dbReference>
<dbReference type="Pfam" id="PF01136">
    <property type="entry name" value="Peptidase_U32"/>
    <property type="match status" value="1"/>
</dbReference>
<dbReference type="InterPro" id="IPR051454">
    <property type="entry name" value="RNA/ubiquinone_mod_enzymes"/>
</dbReference>
<evidence type="ECO:0000259" key="4">
    <source>
        <dbReference type="Pfam" id="PF16325"/>
    </source>
</evidence>
<feature type="domain" description="Peptidase family U32 C-terminal" evidence="4">
    <location>
        <begin position="326"/>
        <end position="407"/>
    </location>
</feature>
<dbReference type="GO" id="GO:0006508">
    <property type="term" value="P:proteolysis"/>
    <property type="evidence" value="ECO:0007669"/>
    <property type="project" value="UniProtKB-KW"/>
</dbReference>
<accession>A0A0G0W8G7</accession>
<reference evidence="5 6" key="1">
    <citation type="journal article" date="2015" name="Nature">
        <title>rRNA introns, odd ribosomes, and small enigmatic genomes across a large radiation of phyla.</title>
        <authorList>
            <person name="Brown C.T."/>
            <person name="Hug L.A."/>
            <person name="Thomas B.C."/>
            <person name="Sharon I."/>
            <person name="Castelle C.J."/>
            <person name="Singh A."/>
            <person name="Wilkins M.J."/>
            <person name="Williams K.H."/>
            <person name="Banfield J.F."/>
        </authorList>
    </citation>
    <scope>NUCLEOTIDE SEQUENCE [LARGE SCALE GENOMIC DNA]</scope>
</reference>
<organism evidence="5 6">
    <name type="scientific">candidate division CPR2 bacterium GW2011_GWC1_41_48</name>
    <dbReference type="NCBI Taxonomy" id="1618344"/>
    <lineage>
        <taxon>Bacteria</taxon>
        <taxon>Bacteria division CPR2</taxon>
    </lineage>
</organism>
<dbReference type="Pfam" id="PF16325">
    <property type="entry name" value="Peptidase_U32_C"/>
    <property type="match status" value="1"/>
</dbReference>
<dbReference type="Gene3D" id="2.40.30.10">
    <property type="entry name" value="Translation factors"/>
    <property type="match status" value="1"/>
</dbReference>
<keyword evidence="1 5" id="KW-0645">Protease</keyword>
<evidence type="ECO:0000256" key="2">
    <source>
        <dbReference type="ARBA" id="ARBA00022801"/>
    </source>
</evidence>
<dbReference type="PROSITE" id="PS01276">
    <property type="entry name" value="PEPTIDASE_U32"/>
    <property type="match status" value="1"/>
</dbReference>
<name>A0A0G0W8G7_UNCC2</name>
<protein>
    <submittedName>
        <fullName evidence="5">Collagenase family protease</fullName>
    </submittedName>
</protein>
<dbReference type="InterPro" id="IPR032525">
    <property type="entry name" value="Peptidase_U32_C"/>
</dbReference>